<dbReference type="GO" id="GO:0000981">
    <property type="term" value="F:DNA-binding transcription factor activity, RNA polymerase II-specific"/>
    <property type="evidence" value="ECO:0007669"/>
    <property type="project" value="TreeGrafter"/>
</dbReference>
<dbReference type="GO" id="GO:0000977">
    <property type="term" value="F:RNA polymerase II transcription regulatory region sequence-specific DNA binding"/>
    <property type="evidence" value="ECO:0007669"/>
    <property type="project" value="TreeGrafter"/>
</dbReference>
<organism evidence="12 13">
    <name type="scientific">Cricetulus griseus</name>
    <name type="common">Chinese hamster</name>
    <name type="synonym">Cricetulus barabensis griseus</name>
    <dbReference type="NCBI Taxonomy" id="10029"/>
    <lineage>
        <taxon>Eukaryota</taxon>
        <taxon>Metazoa</taxon>
        <taxon>Chordata</taxon>
        <taxon>Craniata</taxon>
        <taxon>Vertebrata</taxon>
        <taxon>Euteleostomi</taxon>
        <taxon>Mammalia</taxon>
        <taxon>Eutheria</taxon>
        <taxon>Euarchontoglires</taxon>
        <taxon>Glires</taxon>
        <taxon>Rodentia</taxon>
        <taxon>Myomorpha</taxon>
        <taxon>Muroidea</taxon>
        <taxon>Cricetidae</taxon>
        <taxon>Cricetinae</taxon>
        <taxon>Cricetulus</taxon>
    </lineage>
</organism>
<dbReference type="GO" id="GO:0008270">
    <property type="term" value="F:zinc ion binding"/>
    <property type="evidence" value="ECO:0007669"/>
    <property type="project" value="UniProtKB-KW"/>
</dbReference>
<feature type="non-terminal residue" evidence="12">
    <location>
        <position position="1"/>
    </location>
</feature>
<dbReference type="EMBL" id="KE680570">
    <property type="protein sequence ID" value="ERE72211.1"/>
    <property type="molecule type" value="Genomic_DNA"/>
</dbReference>
<dbReference type="InterPro" id="IPR013087">
    <property type="entry name" value="Znf_C2H2_type"/>
</dbReference>
<feature type="region of interest" description="Disordered" evidence="9">
    <location>
        <begin position="12"/>
        <end position="32"/>
    </location>
</feature>
<evidence type="ECO:0000256" key="5">
    <source>
        <dbReference type="ARBA" id="ARBA00022771"/>
    </source>
</evidence>
<dbReference type="GO" id="GO:0005634">
    <property type="term" value="C:nucleus"/>
    <property type="evidence" value="ECO:0007669"/>
    <property type="project" value="TreeGrafter"/>
</dbReference>
<feature type="domain" description="C2H2-type" evidence="10">
    <location>
        <begin position="254"/>
        <end position="281"/>
    </location>
</feature>
<dbReference type="PROSITE" id="PS50157">
    <property type="entry name" value="ZINC_FINGER_C2H2_2"/>
    <property type="match status" value="4"/>
</dbReference>
<dbReference type="Gene3D" id="3.30.160.60">
    <property type="entry name" value="Classic Zinc Finger"/>
    <property type="match status" value="3"/>
</dbReference>
<dbReference type="PROSITE" id="PS00028">
    <property type="entry name" value="ZINC_FINGER_C2H2_1"/>
    <property type="match status" value="1"/>
</dbReference>
<comment type="subcellular location">
    <subcellularLocation>
        <location evidence="1">Nucleus</location>
    </subcellularLocation>
</comment>
<dbReference type="PANTHER" id="PTHR24381:SF393">
    <property type="entry name" value="CHROMATIN-LINKED ADAPTOR FOR MSL PROTEINS, ISOFORM B"/>
    <property type="match status" value="1"/>
</dbReference>
<evidence type="ECO:0000259" key="11">
    <source>
        <dbReference type="PROSITE" id="PS50805"/>
    </source>
</evidence>
<evidence type="ECO:0000256" key="4">
    <source>
        <dbReference type="ARBA" id="ARBA00022737"/>
    </source>
</evidence>
<evidence type="ECO:0000256" key="8">
    <source>
        <dbReference type="PROSITE-ProRule" id="PRU00042"/>
    </source>
</evidence>
<evidence type="ECO:0000256" key="9">
    <source>
        <dbReference type="SAM" id="MobiDB-lite"/>
    </source>
</evidence>
<keyword evidence="6" id="KW-0862">Zinc</keyword>
<dbReference type="InterPro" id="IPR036051">
    <property type="entry name" value="KRAB_dom_sf"/>
</dbReference>
<feature type="domain" description="KRAB" evidence="11">
    <location>
        <begin position="92"/>
        <end position="168"/>
    </location>
</feature>
<keyword evidence="3" id="KW-0479">Metal-binding</keyword>
<dbReference type="SUPFAM" id="SSF109640">
    <property type="entry name" value="KRAB domain (Kruppel-associated box)"/>
    <property type="match status" value="1"/>
</dbReference>
<name>A0A061I4Q4_CRIGR</name>
<evidence type="ECO:0000256" key="2">
    <source>
        <dbReference type="ARBA" id="ARBA00006991"/>
    </source>
</evidence>
<feature type="domain" description="C2H2-type" evidence="10">
    <location>
        <begin position="282"/>
        <end position="309"/>
    </location>
</feature>
<evidence type="ECO:0000256" key="3">
    <source>
        <dbReference type="ARBA" id="ARBA00022723"/>
    </source>
</evidence>
<keyword evidence="4" id="KW-0677">Repeat</keyword>
<accession>A0A061I4Q4</accession>
<comment type="similarity">
    <text evidence="2">Belongs to the krueppel C2H2-type zinc-finger protein family.</text>
</comment>
<reference evidence="13" key="1">
    <citation type="journal article" date="2013" name="Nat. Biotechnol.">
        <title>Chinese hamster genome sequenced from sorted chromosomes.</title>
        <authorList>
            <person name="Brinkrolf K."/>
            <person name="Rupp O."/>
            <person name="Laux H."/>
            <person name="Kollin F."/>
            <person name="Ernst W."/>
            <person name="Linke B."/>
            <person name="Kofler R."/>
            <person name="Romand S."/>
            <person name="Hesse F."/>
            <person name="Budach W.E."/>
            <person name="Galosy S."/>
            <person name="Muller D."/>
            <person name="Noll T."/>
            <person name="Wienberg J."/>
            <person name="Jostock T."/>
            <person name="Leonard M."/>
            <person name="Grillari J."/>
            <person name="Tauch A."/>
            <person name="Goesmann A."/>
            <person name="Helk B."/>
            <person name="Mott J.E."/>
            <person name="Puhler A."/>
            <person name="Borth N."/>
        </authorList>
    </citation>
    <scope>NUCLEOTIDE SEQUENCE [LARGE SCALE GENOMIC DNA]</scope>
    <source>
        <strain evidence="13">17A/GY</strain>
    </source>
</reference>
<keyword evidence="5 8" id="KW-0863">Zinc-finger</keyword>
<dbReference type="FunFam" id="3.30.160.60:FF:000383">
    <property type="entry name" value="Uncharacterized protein"/>
    <property type="match status" value="1"/>
</dbReference>
<gene>
    <name evidence="12" type="ORF">H671_5g15178</name>
</gene>
<dbReference type="AlphaFoldDB" id="A0A061I4Q4"/>
<feature type="domain" description="C2H2-type" evidence="10">
    <location>
        <begin position="143"/>
        <end position="170"/>
    </location>
</feature>
<evidence type="ECO:0000313" key="12">
    <source>
        <dbReference type="EMBL" id="ERE72211.1"/>
    </source>
</evidence>
<feature type="domain" description="C2H2-type" evidence="10">
    <location>
        <begin position="171"/>
        <end position="198"/>
    </location>
</feature>
<dbReference type="CDD" id="cd07765">
    <property type="entry name" value="KRAB_A-box"/>
    <property type="match status" value="1"/>
</dbReference>
<proteinExistence type="inferred from homology"/>
<dbReference type="Gene3D" id="6.10.140.140">
    <property type="match status" value="1"/>
</dbReference>
<dbReference type="PROSITE" id="PS50805">
    <property type="entry name" value="KRAB"/>
    <property type="match status" value="1"/>
</dbReference>
<dbReference type="InterPro" id="IPR001909">
    <property type="entry name" value="KRAB"/>
</dbReference>
<dbReference type="PANTHER" id="PTHR24381">
    <property type="entry name" value="ZINC FINGER PROTEIN"/>
    <property type="match status" value="1"/>
</dbReference>
<dbReference type="Proteomes" id="UP000030759">
    <property type="component" value="Unassembled WGS sequence"/>
</dbReference>
<sequence>LTKQELINSLEQSKEPWNVNTGETEDKEQGLSVSKPELINSLEQSKQFWNGNTGESEGKEQVLCYHQTHDKSSQEDISEPIQKLLPGVLDILTFKDVAIGFSREEWECLDSAQRALYRDVMLENYSNLVSVGYLIFHAGEKPCKCSLCEKCFRSSTYIMRHKRMHTEEKQFNYKECGKCFSECSCLTNHNRIDQRQKSYKYNKSDEVFLEFSLHRTYHQVHHLMSPNQYEKCKTYRSSSNPSTHRVTHTVRQFYTCEGCEKCLQNYSHFKRHQKINTEKKPNKCKQRCKFFTFQPTLQAHHKIHSDDKPYRCKEPGKVLYLSIISSCSSENPYS</sequence>
<dbReference type="InterPro" id="IPR036236">
    <property type="entry name" value="Znf_C2H2_sf"/>
</dbReference>
<keyword evidence="7" id="KW-0539">Nucleus</keyword>
<protein>
    <submittedName>
        <fullName evidence="12">Zinc finger protein</fullName>
    </submittedName>
</protein>
<evidence type="ECO:0000256" key="6">
    <source>
        <dbReference type="ARBA" id="ARBA00022833"/>
    </source>
</evidence>
<dbReference type="Pfam" id="PF01352">
    <property type="entry name" value="KRAB"/>
    <property type="match status" value="1"/>
</dbReference>
<evidence type="ECO:0000313" key="13">
    <source>
        <dbReference type="Proteomes" id="UP000030759"/>
    </source>
</evidence>
<evidence type="ECO:0000259" key="10">
    <source>
        <dbReference type="PROSITE" id="PS50157"/>
    </source>
</evidence>
<dbReference type="SUPFAM" id="SSF57667">
    <property type="entry name" value="beta-beta-alpha zinc fingers"/>
    <property type="match status" value="2"/>
</dbReference>
<evidence type="ECO:0000256" key="1">
    <source>
        <dbReference type="ARBA" id="ARBA00004123"/>
    </source>
</evidence>
<evidence type="ECO:0000256" key="7">
    <source>
        <dbReference type="ARBA" id="ARBA00023242"/>
    </source>
</evidence>
<dbReference type="SMART" id="SM00349">
    <property type="entry name" value="KRAB"/>
    <property type="match status" value="1"/>
</dbReference>